<evidence type="ECO:0000313" key="1">
    <source>
        <dbReference type="EMBL" id="KAF1392031.1"/>
    </source>
</evidence>
<dbReference type="AlphaFoldDB" id="A0A6A5ERZ2"/>
<gene>
    <name evidence="1" type="ORF">PFLUV_G00048260</name>
</gene>
<accession>A0A6A5ERZ2</accession>
<keyword evidence="2" id="KW-1185">Reference proteome</keyword>
<organism evidence="1 2">
    <name type="scientific">Perca fluviatilis</name>
    <name type="common">European perch</name>
    <dbReference type="NCBI Taxonomy" id="8168"/>
    <lineage>
        <taxon>Eukaryota</taxon>
        <taxon>Metazoa</taxon>
        <taxon>Chordata</taxon>
        <taxon>Craniata</taxon>
        <taxon>Vertebrata</taxon>
        <taxon>Euteleostomi</taxon>
        <taxon>Actinopterygii</taxon>
        <taxon>Neopterygii</taxon>
        <taxon>Teleostei</taxon>
        <taxon>Neoteleostei</taxon>
        <taxon>Acanthomorphata</taxon>
        <taxon>Eupercaria</taxon>
        <taxon>Perciformes</taxon>
        <taxon>Percoidei</taxon>
        <taxon>Percidae</taxon>
        <taxon>Percinae</taxon>
        <taxon>Perca</taxon>
    </lineage>
</organism>
<proteinExistence type="predicted"/>
<protein>
    <submittedName>
        <fullName evidence="1">Uncharacterized protein</fullName>
    </submittedName>
</protein>
<dbReference type="Proteomes" id="UP000465112">
    <property type="component" value="Chromosome 4"/>
</dbReference>
<evidence type="ECO:0000313" key="2">
    <source>
        <dbReference type="Proteomes" id="UP000465112"/>
    </source>
</evidence>
<name>A0A6A5ERZ2_PERFL</name>
<reference evidence="1 2" key="1">
    <citation type="submission" date="2019-06" db="EMBL/GenBank/DDBJ databases">
        <title>A chromosome-scale genome assembly of the European perch, Perca fluviatilis.</title>
        <authorList>
            <person name="Roques C."/>
            <person name="Zahm M."/>
            <person name="Cabau C."/>
            <person name="Klopp C."/>
            <person name="Bouchez O."/>
            <person name="Donnadieu C."/>
            <person name="Kuhl H."/>
            <person name="Gislard M."/>
            <person name="Guendouz S."/>
            <person name="Journot L."/>
            <person name="Haffray P."/>
            <person name="Bestin A."/>
            <person name="Morvezen R."/>
            <person name="Feron R."/>
            <person name="Wen M."/>
            <person name="Jouanno E."/>
            <person name="Herpin A."/>
            <person name="Schartl M."/>
            <person name="Postlethwait J."/>
            <person name="Schaerlinger B."/>
            <person name="Chardard D."/>
            <person name="Lecocq T."/>
            <person name="Poncet C."/>
            <person name="Jaffrelo L."/>
            <person name="Lampietro C."/>
            <person name="Guiguen Y."/>
        </authorList>
    </citation>
    <scope>NUCLEOTIDE SEQUENCE [LARGE SCALE GENOMIC DNA]</scope>
    <source>
        <tissue evidence="1">Blood</tissue>
    </source>
</reference>
<dbReference type="EMBL" id="VHII01000004">
    <property type="protein sequence ID" value="KAF1392031.1"/>
    <property type="molecule type" value="Genomic_DNA"/>
</dbReference>
<sequence length="102" mass="11379">MLACTASSSEPLLCFELVILGSWKDTSRPTKHLGTKDRPTDWLLRPQRRSQTLGPADRDIPVPTVFNGVRRGLLPSGTPYFLTDQTSLDNLLLKKRADLDSN</sequence>
<comment type="caution">
    <text evidence="1">The sequence shown here is derived from an EMBL/GenBank/DDBJ whole genome shotgun (WGS) entry which is preliminary data.</text>
</comment>